<dbReference type="Gene3D" id="3.20.20.140">
    <property type="entry name" value="Metal-dependent hydrolases"/>
    <property type="match status" value="1"/>
</dbReference>
<accession>A0A0F6TX04</accession>
<dbReference type="OrthoDB" id="9787654at2"/>
<dbReference type="Pfam" id="PF04909">
    <property type="entry name" value="Amidohydro_2"/>
    <property type="match status" value="1"/>
</dbReference>
<feature type="domain" description="Amidohydrolase-related" evidence="1">
    <location>
        <begin position="23"/>
        <end position="288"/>
    </location>
</feature>
<dbReference type="Proteomes" id="UP000034085">
    <property type="component" value="Chromosome"/>
</dbReference>
<name>A0A0F6TX04_CITAM</name>
<organism evidence="2 3">
    <name type="scientific">Citrobacter amalonaticus Y19</name>
    <dbReference type="NCBI Taxonomy" id="1261127"/>
    <lineage>
        <taxon>Bacteria</taxon>
        <taxon>Pseudomonadati</taxon>
        <taxon>Pseudomonadota</taxon>
        <taxon>Gammaproteobacteria</taxon>
        <taxon>Enterobacterales</taxon>
        <taxon>Enterobacteriaceae</taxon>
        <taxon>Citrobacter</taxon>
    </lineage>
</organism>
<dbReference type="EMBL" id="CP011132">
    <property type="protein sequence ID" value="AKE60209.1"/>
    <property type="molecule type" value="Genomic_DNA"/>
</dbReference>
<dbReference type="PATRIC" id="fig|1261127.3.peg.3649"/>
<protein>
    <submittedName>
        <fullName evidence="2">2-pyrone-4,6-dicarboxylate hydrolase</fullName>
    </submittedName>
</protein>
<dbReference type="PANTHER" id="PTHR35563:SF2">
    <property type="entry name" value="BARREL METAL-DEPENDENT HYDROLASE, PUTATIVE (AFU_ORTHOLOGUE AFUA_1G16240)-RELATED"/>
    <property type="match status" value="1"/>
</dbReference>
<evidence type="ECO:0000313" key="3">
    <source>
        <dbReference type="Proteomes" id="UP000034085"/>
    </source>
</evidence>
<keyword evidence="2" id="KW-0378">Hydrolase</keyword>
<dbReference type="SUPFAM" id="SSF51556">
    <property type="entry name" value="Metallo-dependent hydrolases"/>
    <property type="match status" value="1"/>
</dbReference>
<dbReference type="InterPro" id="IPR006680">
    <property type="entry name" value="Amidohydro-rel"/>
</dbReference>
<dbReference type="PANTHER" id="PTHR35563">
    <property type="entry name" value="BARREL METAL-DEPENDENT HYDROLASE, PUTATIVE (AFU_ORTHOLOGUE AFUA_1G16240)-RELATED"/>
    <property type="match status" value="1"/>
</dbReference>
<evidence type="ECO:0000313" key="2">
    <source>
        <dbReference type="EMBL" id="AKE60209.1"/>
    </source>
</evidence>
<proteinExistence type="predicted"/>
<dbReference type="InterPro" id="IPR032466">
    <property type="entry name" value="Metal_Hydrolase"/>
</dbReference>
<dbReference type="KEGG" id="cama:F384_17445"/>
<dbReference type="AlphaFoldDB" id="A0A0F6TX04"/>
<reference evidence="2 3" key="1">
    <citation type="journal article" date="2013" name="Appl. Microbiol. Biotechnol.">
        <title>Glycerol assimilation and production of 1,3-propanediol by Citrobacter amalonaticus Y19.</title>
        <authorList>
            <person name="Ainala S.K."/>
            <person name="Ashok S."/>
            <person name="Ko Y."/>
            <person name="Park S."/>
        </authorList>
    </citation>
    <scope>NUCLEOTIDE SEQUENCE [LARGE SCALE GENOMIC DNA]</scope>
    <source>
        <strain evidence="2 3">Y19</strain>
    </source>
</reference>
<dbReference type="HOGENOM" id="CLU_064039_2_1_6"/>
<evidence type="ECO:0000259" key="1">
    <source>
        <dbReference type="Pfam" id="PF04909"/>
    </source>
</evidence>
<gene>
    <name evidence="2" type="ORF">F384_17445</name>
</gene>
<dbReference type="InterPro" id="IPR052358">
    <property type="entry name" value="Aro_Compnd_Degr_Hydrolases"/>
</dbReference>
<sequence length="293" mass="32604">MKSCKSPDPSPIKPREILPPGACDAHCHVFGPGSIFPYGPNRKYTPEDAPFETLMALHDWLGISRAVIVQASCHGTDNSAMLDAIARSKGRYLGVAMVNGDESDAELERLHTGGVRGVRFNFVQHLGGAPDLPRFFSVLHRVKDLGWHVVLHLDAQDIVTYSDVISKIDLPFIIDHMGRAKTASGLEQKPFQQLLHLMRDNPFAWVKVSGSERISAGVRPFNDAIPFARALIETAPDRVLWGTDWPHPNISNDMPNDGELVNLMLDFCEDEHMRRKLLVENPVRIYGFAPVEA</sequence>
<dbReference type="GO" id="GO:0016787">
    <property type="term" value="F:hydrolase activity"/>
    <property type="evidence" value="ECO:0007669"/>
    <property type="project" value="UniProtKB-KW"/>
</dbReference>
<dbReference type="RefSeq" id="WP_046488000.1">
    <property type="nucleotide sequence ID" value="NZ_CP011132.1"/>
</dbReference>